<dbReference type="RefSeq" id="WP_015470360.1">
    <property type="nucleotide sequence ID" value="NC_020813.1"/>
</dbReference>
<organism evidence="1 2">
    <name type="scientific">Pseudobdellovibrio exovorus JSS</name>
    <dbReference type="NCBI Taxonomy" id="1184267"/>
    <lineage>
        <taxon>Bacteria</taxon>
        <taxon>Pseudomonadati</taxon>
        <taxon>Bdellovibrionota</taxon>
        <taxon>Bdellovibrionia</taxon>
        <taxon>Bdellovibrionales</taxon>
        <taxon>Pseudobdellovibrionaceae</taxon>
        <taxon>Pseudobdellovibrio</taxon>
    </lineage>
</organism>
<accession>M4VBL0</accession>
<dbReference type="eggNOG" id="ENOG5030P4C">
    <property type="taxonomic scope" value="Bacteria"/>
</dbReference>
<proteinExistence type="predicted"/>
<name>M4VBL0_9BACT</name>
<gene>
    <name evidence="1" type="ORF">A11Q_1654</name>
</gene>
<dbReference type="Proteomes" id="UP000012040">
    <property type="component" value="Chromosome"/>
</dbReference>
<dbReference type="PATRIC" id="fig|1184267.3.peg.1676"/>
<dbReference type="HOGENOM" id="CLU_1567627_0_0_7"/>
<evidence type="ECO:0000313" key="2">
    <source>
        <dbReference type="Proteomes" id="UP000012040"/>
    </source>
</evidence>
<dbReference type="EMBL" id="CP003537">
    <property type="protein sequence ID" value="AGH95870.1"/>
    <property type="molecule type" value="Genomic_DNA"/>
</dbReference>
<dbReference type="AlphaFoldDB" id="M4VBL0"/>
<evidence type="ECO:0000313" key="1">
    <source>
        <dbReference type="EMBL" id="AGH95870.1"/>
    </source>
</evidence>
<reference evidence="1 2" key="1">
    <citation type="journal article" date="2013" name="ISME J.">
        <title>By their genes ye shall know them: genomic signatures of predatory bacteria.</title>
        <authorList>
            <person name="Pasternak Z."/>
            <person name="Pietrokovski S."/>
            <person name="Rotem O."/>
            <person name="Gophna U."/>
            <person name="Lurie-Weinberger M.N."/>
            <person name="Jurkevitch E."/>
        </authorList>
    </citation>
    <scope>NUCLEOTIDE SEQUENCE [LARGE SCALE GENOMIC DNA]</scope>
    <source>
        <strain evidence="1 2">JSS</strain>
    </source>
</reference>
<sequence>MKLKQYIGFAALLLSVEMLFTACSSNPNKARDIETKMENSSEVTGDTSLGIKDGMMVVQKKVQMNEELRRLQYEVYELEDRVYGNRKYGSLGLYGVLRDCRLQLSDPKNGGDGKLKWTEPIDRVTEKEEEFKIGIDEEKKLVGVSEEFLADRIKRFKGYKTILDKRQDEYEEKVAICKAELKSKQ</sequence>
<dbReference type="KEGG" id="bex:A11Q_1654"/>
<dbReference type="OrthoDB" id="5293483at2"/>
<protein>
    <submittedName>
        <fullName evidence="1">Uncharacterized protein</fullName>
    </submittedName>
</protein>
<keyword evidence="2" id="KW-1185">Reference proteome</keyword>